<name>A0A8S1PCJ9_PARPR</name>
<gene>
    <name evidence="1" type="ORF">PPRIM_AZ9-3.1.T1140075</name>
</gene>
<evidence type="ECO:0000313" key="2">
    <source>
        <dbReference type="Proteomes" id="UP000688137"/>
    </source>
</evidence>
<accession>A0A8S1PCJ9</accession>
<sequence>MKEQKNQKANSWIGSMLRKKSSNKDLQSLLKLTLQFFKFFPKSNLIISRNRITIERIVNLV</sequence>
<protein>
    <submittedName>
        <fullName evidence="1">Uncharacterized protein</fullName>
    </submittedName>
</protein>
<dbReference type="Proteomes" id="UP000688137">
    <property type="component" value="Unassembled WGS sequence"/>
</dbReference>
<dbReference type="EMBL" id="CAJJDM010000117">
    <property type="protein sequence ID" value="CAD8101032.1"/>
    <property type="molecule type" value="Genomic_DNA"/>
</dbReference>
<evidence type="ECO:0000313" key="1">
    <source>
        <dbReference type="EMBL" id="CAD8101032.1"/>
    </source>
</evidence>
<dbReference type="AlphaFoldDB" id="A0A8S1PCJ9"/>
<reference evidence="1" key="1">
    <citation type="submission" date="2021-01" db="EMBL/GenBank/DDBJ databases">
        <authorList>
            <consortium name="Genoscope - CEA"/>
            <person name="William W."/>
        </authorList>
    </citation>
    <scope>NUCLEOTIDE SEQUENCE</scope>
</reference>
<keyword evidence="2" id="KW-1185">Reference proteome</keyword>
<comment type="caution">
    <text evidence="1">The sequence shown here is derived from an EMBL/GenBank/DDBJ whole genome shotgun (WGS) entry which is preliminary data.</text>
</comment>
<organism evidence="1 2">
    <name type="scientific">Paramecium primaurelia</name>
    <dbReference type="NCBI Taxonomy" id="5886"/>
    <lineage>
        <taxon>Eukaryota</taxon>
        <taxon>Sar</taxon>
        <taxon>Alveolata</taxon>
        <taxon>Ciliophora</taxon>
        <taxon>Intramacronucleata</taxon>
        <taxon>Oligohymenophorea</taxon>
        <taxon>Peniculida</taxon>
        <taxon>Parameciidae</taxon>
        <taxon>Paramecium</taxon>
    </lineage>
</organism>
<proteinExistence type="predicted"/>